<keyword evidence="1" id="KW-0812">Transmembrane</keyword>
<sequence length="148" mass="16001">MGRAPHHREAGVKLLLLLASFALTAYAGIRMLDGDWFLIALWVVGAAVAHDLLLIPLYAALDRGAQRVLGPGLINYVRVPAFLSGLLLLVFAPLILRGSAGYEPATLKSPDVFLGRWLLLTGVLFALSALVYAVRRSTGRPRSTSPER</sequence>
<comment type="caution">
    <text evidence="2">The sequence shown here is derived from an EMBL/GenBank/DDBJ whole genome shotgun (WGS) entry which is preliminary data.</text>
</comment>
<dbReference type="EMBL" id="JAAKZV010000065">
    <property type="protein sequence ID" value="NGN65534.1"/>
    <property type="molecule type" value="Genomic_DNA"/>
</dbReference>
<keyword evidence="1" id="KW-1133">Transmembrane helix</keyword>
<organism evidence="2 3">
    <name type="scientific">Streptomyces coryli</name>
    <dbReference type="NCBI Taxonomy" id="1128680"/>
    <lineage>
        <taxon>Bacteria</taxon>
        <taxon>Bacillati</taxon>
        <taxon>Actinomycetota</taxon>
        <taxon>Actinomycetes</taxon>
        <taxon>Kitasatosporales</taxon>
        <taxon>Streptomycetaceae</taxon>
        <taxon>Streptomyces</taxon>
    </lineage>
</organism>
<protein>
    <submittedName>
        <fullName evidence="2">Uncharacterized protein</fullName>
    </submittedName>
</protein>
<accession>A0A6G4U062</accession>
<feature type="transmembrane region" description="Helical" evidence="1">
    <location>
        <begin position="37"/>
        <end position="61"/>
    </location>
</feature>
<name>A0A6G4U062_9ACTN</name>
<evidence type="ECO:0000256" key="1">
    <source>
        <dbReference type="SAM" id="Phobius"/>
    </source>
</evidence>
<evidence type="ECO:0000313" key="2">
    <source>
        <dbReference type="EMBL" id="NGN65534.1"/>
    </source>
</evidence>
<dbReference type="Proteomes" id="UP000481583">
    <property type="component" value="Unassembled WGS sequence"/>
</dbReference>
<gene>
    <name evidence="2" type="ORF">G5C51_16720</name>
</gene>
<reference evidence="2 3" key="1">
    <citation type="submission" date="2020-02" db="EMBL/GenBank/DDBJ databases">
        <title>Whole-genome analyses of novel actinobacteria.</title>
        <authorList>
            <person name="Sahin N."/>
        </authorList>
    </citation>
    <scope>NUCLEOTIDE SEQUENCE [LARGE SCALE GENOMIC DNA]</scope>
    <source>
        <strain evidence="2 3">A7024</strain>
    </source>
</reference>
<feature type="transmembrane region" description="Helical" evidence="1">
    <location>
        <begin position="73"/>
        <end position="96"/>
    </location>
</feature>
<keyword evidence="3" id="KW-1185">Reference proteome</keyword>
<dbReference type="AlphaFoldDB" id="A0A6G4U062"/>
<feature type="transmembrane region" description="Helical" evidence="1">
    <location>
        <begin position="116"/>
        <end position="134"/>
    </location>
</feature>
<proteinExistence type="predicted"/>
<evidence type="ECO:0000313" key="3">
    <source>
        <dbReference type="Proteomes" id="UP000481583"/>
    </source>
</evidence>
<keyword evidence="1" id="KW-0472">Membrane</keyword>